<evidence type="ECO:0000256" key="1">
    <source>
        <dbReference type="SAM" id="MobiDB-lite"/>
    </source>
</evidence>
<dbReference type="EMBL" id="GL887575">
    <property type="protein sequence ID" value="EGI70752.1"/>
    <property type="molecule type" value="Genomic_DNA"/>
</dbReference>
<reference evidence="2" key="1">
    <citation type="submission" date="2011-02" db="EMBL/GenBank/DDBJ databases">
        <title>The genome of the leaf-cutting ant Acromyrmex echinatior suggests key adaptations to social evolution and fungus farming.</title>
        <authorList>
            <person name="Nygaard S."/>
            <person name="Zhang G."/>
        </authorList>
    </citation>
    <scope>NUCLEOTIDE SEQUENCE</scope>
</reference>
<proteinExistence type="predicted"/>
<dbReference type="InParanoid" id="F4W4W6"/>
<dbReference type="Proteomes" id="UP000007755">
    <property type="component" value="Unassembled WGS sequence"/>
</dbReference>
<evidence type="ECO:0000313" key="3">
    <source>
        <dbReference type="Proteomes" id="UP000007755"/>
    </source>
</evidence>
<sequence length="102" mass="11519">MGNSAIGSGDTEYETGEGLDGKRPSKKSGDRSEIRELVKILKDVDQVCSVEKCSPKFYDLKIYGKTHVQCIKKAHVQRQHETTQNLPLNVVYRFLDFVITDS</sequence>
<feature type="compositionally biased region" description="Basic and acidic residues" evidence="1">
    <location>
        <begin position="19"/>
        <end position="32"/>
    </location>
</feature>
<protein>
    <submittedName>
        <fullName evidence="2">Uncharacterized protein</fullName>
    </submittedName>
</protein>
<accession>F4W4W6</accession>
<keyword evidence="3" id="KW-1185">Reference proteome</keyword>
<evidence type="ECO:0000313" key="2">
    <source>
        <dbReference type="EMBL" id="EGI70752.1"/>
    </source>
</evidence>
<name>F4W4W6_ACREC</name>
<dbReference type="AlphaFoldDB" id="F4W4W6"/>
<gene>
    <name evidence="2" type="ORF">G5I_00447</name>
</gene>
<feature type="region of interest" description="Disordered" evidence="1">
    <location>
        <begin position="1"/>
        <end position="32"/>
    </location>
</feature>
<organism evidence="3">
    <name type="scientific">Acromyrmex echinatior</name>
    <name type="common">Panamanian leafcutter ant</name>
    <name type="synonym">Acromyrmex octospinosus echinatior</name>
    <dbReference type="NCBI Taxonomy" id="103372"/>
    <lineage>
        <taxon>Eukaryota</taxon>
        <taxon>Metazoa</taxon>
        <taxon>Ecdysozoa</taxon>
        <taxon>Arthropoda</taxon>
        <taxon>Hexapoda</taxon>
        <taxon>Insecta</taxon>
        <taxon>Pterygota</taxon>
        <taxon>Neoptera</taxon>
        <taxon>Endopterygota</taxon>
        <taxon>Hymenoptera</taxon>
        <taxon>Apocrita</taxon>
        <taxon>Aculeata</taxon>
        <taxon>Formicoidea</taxon>
        <taxon>Formicidae</taxon>
        <taxon>Myrmicinae</taxon>
        <taxon>Acromyrmex</taxon>
    </lineage>
</organism>